<dbReference type="CDD" id="cd07377">
    <property type="entry name" value="WHTH_GntR"/>
    <property type="match status" value="1"/>
</dbReference>
<dbReference type="EMBL" id="JAMXQV010000024">
    <property type="protein sequence ID" value="MCR6488357.1"/>
    <property type="molecule type" value="Genomic_DNA"/>
</dbReference>
<dbReference type="GO" id="GO:0003700">
    <property type="term" value="F:DNA-binding transcription factor activity"/>
    <property type="evidence" value="ECO:0007669"/>
    <property type="project" value="InterPro"/>
</dbReference>
<comment type="caution">
    <text evidence="5">The sequence shown here is derived from an EMBL/GenBank/DDBJ whole genome shotgun (WGS) entry which is preliminary data.</text>
</comment>
<dbReference type="Pfam" id="PF07702">
    <property type="entry name" value="UTRA"/>
    <property type="match status" value="1"/>
</dbReference>
<dbReference type="RefSeq" id="WP_257924916.1">
    <property type="nucleotide sequence ID" value="NZ_JAMXQV010000024.1"/>
</dbReference>
<dbReference type="SMART" id="SM00345">
    <property type="entry name" value="HTH_GNTR"/>
    <property type="match status" value="1"/>
</dbReference>
<evidence type="ECO:0000259" key="4">
    <source>
        <dbReference type="PROSITE" id="PS50949"/>
    </source>
</evidence>
<dbReference type="InterPro" id="IPR036390">
    <property type="entry name" value="WH_DNA-bd_sf"/>
</dbReference>
<dbReference type="PANTHER" id="PTHR44846">
    <property type="entry name" value="MANNOSYL-D-GLYCERATE TRANSPORT/METABOLISM SYSTEM REPRESSOR MNGR-RELATED"/>
    <property type="match status" value="1"/>
</dbReference>
<accession>A0A9X2NL80</accession>
<dbReference type="PANTHER" id="PTHR44846:SF17">
    <property type="entry name" value="GNTR-FAMILY TRANSCRIPTIONAL REGULATOR"/>
    <property type="match status" value="1"/>
</dbReference>
<dbReference type="InterPro" id="IPR000524">
    <property type="entry name" value="Tscrpt_reg_HTH_GntR"/>
</dbReference>
<reference evidence="5" key="1">
    <citation type="submission" date="2022-06" db="EMBL/GenBank/DDBJ databases">
        <title>Amycolatopsis iheyaensis sp. nov., a new species of the genus Amycolatopsis isolated from soil in Iheya island, Japan.</title>
        <authorList>
            <person name="Ngamcharungchit C."/>
            <person name="Kanto H."/>
            <person name="Take A."/>
            <person name="Intra B."/>
            <person name="Matsumoto A."/>
            <person name="Panbangred W."/>
            <person name="Inahashi Y."/>
        </authorList>
    </citation>
    <scope>NUCLEOTIDE SEQUENCE</scope>
    <source>
        <strain evidence="5">OK19-0408</strain>
    </source>
</reference>
<gene>
    <name evidence="5" type="ORF">M8542_36555</name>
</gene>
<keyword evidence="1" id="KW-0805">Transcription regulation</keyword>
<dbReference type="InterPro" id="IPR028978">
    <property type="entry name" value="Chorismate_lyase_/UTRA_dom_sf"/>
</dbReference>
<dbReference type="SUPFAM" id="SSF46785">
    <property type="entry name" value="Winged helix' DNA-binding domain"/>
    <property type="match status" value="1"/>
</dbReference>
<name>A0A9X2NL80_9PSEU</name>
<protein>
    <submittedName>
        <fullName evidence="5">GntR family transcriptional regulator</fullName>
    </submittedName>
</protein>
<sequence length="238" mass="25929">MTRPNPDPRPQHERVAAELRARILDGSLAPRARLPSVTQLVAEFETANATVQRALDLLKAEGLVRSRPGAGVFVHDEPPFVVDAAAYLPVTPDGFEYRLLDVAAATPPPDVAELLQAEQAILRRRLMLHNGHPVELSASYYPHDIAAGTPLARKRRIPGGAPRLLTELGHPQDVAFVDRIAVRPPTTAEVEKLQLPHGASVIRQLRLIRDTGGSPVEVTVMLKGSHRHQLRYTIAGGS</sequence>
<dbReference type="InterPro" id="IPR011663">
    <property type="entry name" value="UTRA"/>
</dbReference>
<dbReference type="InterPro" id="IPR036388">
    <property type="entry name" value="WH-like_DNA-bd_sf"/>
</dbReference>
<dbReference type="Gene3D" id="1.10.10.10">
    <property type="entry name" value="Winged helix-like DNA-binding domain superfamily/Winged helix DNA-binding domain"/>
    <property type="match status" value="1"/>
</dbReference>
<dbReference type="Gene3D" id="3.40.1410.10">
    <property type="entry name" value="Chorismate lyase-like"/>
    <property type="match status" value="1"/>
</dbReference>
<evidence type="ECO:0000256" key="1">
    <source>
        <dbReference type="ARBA" id="ARBA00023015"/>
    </source>
</evidence>
<dbReference type="AlphaFoldDB" id="A0A9X2NL80"/>
<dbReference type="InterPro" id="IPR050679">
    <property type="entry name" value="Bact_HTH_transcr_reg"/>
</dbReference>
<organism evidence="5 6">
    <name type="scientific">Amycolatopsis iheyensis</name>
    <dbReference type="NCBI Taxonomy" id="2945988"/>
    <lineage>
        <taxon>Bacteria</taxon>
        <taxon>Bacillati</taxon>
        <taxon>Actinomycetota</taxon>
        <taxon>Actinomycetes</taxon>
        <taxon>Pseudonocardiales</taxon>
        <taxon>Pseudonocardiaceae</taxon>
        <taxon>Amycolatopsis</taxon>
    </lineage>
</organism>
<evidence type="ECO:0000256" key="2">
    <source>
        <dbReference type="ARBA" id="ARBA00023125"/>
    </source>
</evidence>
<evidence type="ECO:0000256" key="3">
    <source>
        <dbReference type="ARBA" id="ARBA00023163"/>
    </source>
</evidence>
<keyword evidence="6" id="KW-1185">Reference proteome</keyword>
<dbReference type="Pfam" id="PF00392">
    <property type="entry name" value="GntR"/>
    <property type="match status" value="1"/>
</dbReference>
<dbReference type="GO" id="GO:0045892">
    <property type="term" value="P:negative regulation of DNA-templated transcription"/>
    <property type="evidence" value="ECO:0007669"/>
    <property type="project" value="TreeGrafter"/>
</dbReference>
<proteinExistence type="predicted"/>
<keyword evidence="3" id="KW-0804">Transcription</keyword>
<evidence type="ECO:0000313" key="5">
    <source>
        <dbReference type="EMBL" id="MCR6488357.1"/>
    </source>
</evidence>
<keyword evidence="2" id="KW-0238">DNA-binding</keyword>
<dbReference type="SUPFAM" id="SSF64288">
    <property type="entry name" value="Chorismate lyase-like"/>
    <property type="match status" value="1"/>
</dbReference>
<evidence type="ECO:0000313" key="6">
    <source>
        <dbReference type="Proteomes" id="UP001144096"/>
    </source>
</evidence>
<dbReference type="SMART" id="SM00866">
    <property type="entry name" value="UTRA"/>
    <property type="match status" value="1"/>
</dbReference>
<dbReference type="PROSITE" id="PS50949">
    <property type="entry name" value="HTH_GNTR"/>
    <property type="match status" value="1"/>
</dbReference>
<dbReference type="GO" id="GO:0003677">
    <property type="term" value="F:DNA binding"/>
    <property type="evidence" value="ECO:0007669"/>
    <property type="project" value="UniProtKB-KW"/>
</dbReference>
<dbReference type="Proteomes" id="UP001144096">
    <property type="component" value="Unassembled WGS sequence"/>
</dbReference>
<feature type="domain" description="HTH gntR-type" evidence="4">
    <location>
        <begin position="9"/>
        <end position="77"/>
    </location>
</feature>